<dbReference type="InterPro" id="IPR018027">
    <property type="entry name" value="Asn/Gln_amidotransferase"/>
</dbReference>
<evidence type="ECO:0000256" key="6">
    <source>
        <dbReference type="HAMAP-Rule" id="MF_00588"/>
    </source>
</evidence>
<dbReference type="SMART" id="SM00845">
    <property type="entry name" value="GatB_Yqey"/>
    <property type="match status" value="1"/>
</dbReference>
<dbReference type="Pfam" id="PF02934">
    <property type="entry name" value="GatB_N"/>
    <property type="match status" value="1"/>
</dbReference>
<dbReference type="GO" id="GO:0006412">
    <property type="term" value="P:translation"/>
    <property type="evidence" value="ECO:0007669"/>
    <property type="project" value="UniProtKB-UniRule"/>
</dbReference>
<dbReference type="InterPro" id="IPR014746">
    <property type="entry name" value="Gln_synth/guanido_kin_cat_dom"/>
</dbReference>
<evidence type="ECO:0000256" key="3">
    <source>
        <dbReference type="ARBA" id="ARBA00022840"/>
    </source>
</evidence>
<dbReference type="GO" id="GO:0050567">
    <property type="term" value="F:glutaminyl-tRNA synthase (glutamine-hydrolyzing) activity"/>
    <property type="evidence" value="ECO:0007669"/>
    <property type="project" value="UniProtKB-UniRule"/>
</dbReference>
<evidence type="ECO:0000256" key="4">
    <source>
        <dbReference type="ARBA" id="ARBA00022917"/>
    </source>
</evidence>
<protein>
    <recommendedName>
        <fullName evidence="6">Glutamyl-tRNA(Gln) amidotransferase subunit E</fullName>
        <shortName evidence="6">Glu-ADT subunit E</shortName>
        <ecNumber evidence="6">6.3.5.-</ecNumber>
    </recommendedName>
</protein>
<evidence type="ECO:0000313" key="9">
    <source>
        <dbReference type="Proteomes" id="UP000614221"/>
    </source>
</evidence>
<dbReference type="OrthoDB" id="7316at2157"/>
<dbReference type="GO" id="GO:0005737">
    <property type="term" value="C:cytoplasm"/>
    <property type="evidence" value="ECO:0007669"/>
    <property type="project" value="InterPro"/>
</dbReference>
<evidence type="ECO:0000256" key="1">
    <source>
        <dbReference type="ARBA" id="ARBA00022598"/>
    </source>
</evidence>
<dbReference type="PROSITE" id="PS01234">
    <property type="entry name" value="GATB"/>
    <property type="match status" value="1"/>
</dbReference>
<dbReference type="EC" id="6.3.5.-" evidence="6"/>
<organism evidence="8 9">
    <name type="scientific">Haloarcula sebkhae</name>
    <dbReference type="NCBI Taxonomy" id="932660"/>
    <lineage>
        <taxon>Archaea</taxon>
        <taxon>Methanobacteriati</taxon>
        <taxon>Methanobacteriota</taxon>
        <taxon>Stenosarchaea group</taxon>
        <taxon>Halobacteria</taxon>
        <taxon>Halobacteriales</taxon>
        <taxon>Haloarculaceae</taxon>
        <taxon>Haloarcula</taxon>
    </lineage>
</organism>
<evidence type="ECO:0000259" key="7">
    <source>
        <dbReference type="SMART" id="SM00845"/>
    </source>
</evidence>
<dbReference type="InterPro" id="IPR004115">
    <property type="entry name" value="GAD-like_sf"/>
</dbReference>
<comment type="similarity">
    <text evidence="6">Belongs to the GatB/GatE family. GatE subfamily.</text>
</comment>
<keyword evidence="3 6" id="KW-0067">ATP-binding</keyword>
<evidence type="ECO:0000256" key="2">
    <source>
        <dbReference type="ARBA" id="ARBA00022741"/>
    </source>
</evidence>
<evidence type="ECO:0000313" key="8">
    <source>
        <dbReference type="EMBL" id="GGK70998.1"/>
    </source>
</evidence>
<dbReference type="InterPro" id="IPR042114">
    <property type="entry name" value="GatB_C_1"/>
</dbReference>
<dbReference type="InterPro" id="IPR004414">
    <property type="entry name" value="GatE"/>
</dbReference>
<dbReference type="PANTHER" id="PTHR11659">
    <property type="entry name" value="GLUTAMYL-TRNA GLN AMIDOTRANSFERASE SUBUNIT B MITOCHONDRIAL AND PROKARYOTIC PET112-RELATED"/>
    <property type="match status" value="1"/>
</dbReference>
<dbReference type="GO" id="GO:0004812">
    <property type="term" value="F:aminoacyl-tRNA ligase activity"/>
    <property type="evidence" value="ECO:0007669"/>
    <property type="project" value="InterPro"/>
</dbReference>
<dbReference type="InterPro" id="IPR003789">
    <property type="entry name" value="Asn/Gln_tRNA_amidoTrase-B-like"/>
</dbReference>
<dbReference type="Proteomes" id="UP000614221">
    <property type="component" value="Unassembled WGS sequence"/>
</dbReference>
<dbReference type="SUPFAM" id="SSF55931">
    <property type="entry name" value="Glutamine synthetase/guanido kinase"/>
    <property type="match status" value="1"/>
</dbReference>
<accession>A0A830ES40</accession>
<dbReference type="SUPFAM" id="SSF89095">
    <property type="entry name" value="GatB/YqeY motif"/>
    <property type="match status" value="1"/>
</dbReference>
<reference evidence="8" key="1">
    <citation type="journal article" date="2014" name="Int. J. Syst. Evol. Microbiol.">
        <title>Complete genome sequence of Corynebacterium casei LMG S-19264T (=DSM 44701T), isolated from a smear-ripened cheese.</title>
        <authorList>
            <consortium name="US DOE Joint Genome Institute (JGI-PGF)"/>
            <person name="Walter F."/>
            <person name="Albersmeier A."/>
            <person name="Kalinowski J."/>
            <person name="Ruckert C."/>
        </authorList>
    </citation>
    <scope>NUCLEOTIDE SEQUENCE</scope>
    <source>
        <strain evidence="8">JCM 19018</strain>
    </source>
</reference>
<dbReference type="PANTHER" id="PTHR11659:SF2">
    <property type="entry name" value="GLUTAMYL-TRNA(GLN) AMIDOTRANSFERASE SUBUNIT E"/>
    <property type="match status" value="1"/>
</dbReference>
<dbReference type="FunFam" id="3.30.1360.30:FF:000003">
    <property type="entry name" value="Glutamyl-tRNA(Gln) amidotransferase subunit E"/>
    <property type="match status" value="1"/>
</dbReference>
<dbReference type="NCBIfam" id="NF003107">
    <property type="entry name" value="PRK04028.1"/>
    <property type="match status" value="1"/>
</dbReference>
<keyword evidence="1 6" id="KW-0436">Ligase</keyword>
<proteinExistence type="inferred from homology"/>
<keyword evidence="8" id="KW-0808">Transferase</keyword>
<keyword evidence="2 6" id="KW-0547">Nucleotide-binding</keyword>
<dbReference type="RefSeq" id="WP_188978184.1">
    <property type="nucleotide sequence ID" value="NZ_BMPD01000003.1"/>
</dbReference>
<dbReference type="InterPro" id="IPR006075">
    <property type="entry name" value="Asn/Gln-tRNA_Trfase_suB/E_cat"/>
</dbReference>
<feature type="domain" description="Asn/Gln amidotransferase" evidence="7">
    <location>
        <begin position="477"/>
        <end position="619"/>
    </location>
</feature>
<keyword evidence="4 6" id="KW-0648">Protein biosynthesis</keyword>
<dbReference type="InterPro" id="IPR017959">
    <property type="entry name" value="Asn/Gln-tRNA_amidoTrfase_suB/E"/>
</dbReference>
<dbReference type="SUPFAM" id="SSF55261">
    <property type="entry name" value="GAD domain-like"/>
    <property type="match status" value="1"/>
</dbReference>
<dbReference type="Pfam" id="PF02637">
    <property type="entry name" value="GatB_Yqey"/>
    <property type="match status" value="1"/>
</dbReference>
<dbReference type="AlphaFoldDB" id="A0A830ES40"/>
<comment type="catalytic activity">
    <reaction evidence="5 6">
        <text>L-glutamyl-tRNA(Gln) + L-glutamine + ATP + H2O = L-glutaminyl-tRNA(Gln) + L-glutamate + ADP + phosphate + H(+)</text>
        <dbReference type="Rhea" id="RHEA:17521"/>
        <dbReference type="Rhea" id="RHEA-COMP:9681"/>
        <dbReference type="Rhea" id="RHEA-COMP:9684"/>
        <dbReference type="ChEBI" id="CHEBI:15377"/>
        <dbReference type="ChEBI" id="CHEBI:15378"/>
        <dbReference type="ChEBI" id="CHEBI:29985"/>
        <dbReference type="ChEBI" id="CHEBI:30616"/>
        <dbReference type="ChEBI" id="CHEBI:43474"/>
        <dbReference type="ChEBI" id="CHEBI:58359"/>
        <dbReference type="ChEBI" id="CHEBI:78520"/>
        <dbReference type="ChEBI" id="CHEBI:78521"/>
        <dbReference type="ChEBI" id="CHEBI:456216"/>
    </reaction>
</comment>
<dbReference type="EMBL" id="BMPD01000003">
    <property type="protein sequence ID" value="GGK70998.1"/>
    <property type="molecule type" value="Genomic_DNA"/>
</dbReference>
<name>A0A830ES40_9EURY</name>
<dbReference type="HAMAP" id="MF_00588">
    <property type="entry name" value="GatE"/>
    <property type="match status" value="1"/>
</dbReference>
<dbReference type="FunFam" id="1.10.10.410:FF:000003">
    <property type="entry name" value="Glutamyl-tRNA(Gln) amidotransferase subunit E"/>
    <property type="match status" value="1"/>
</dbReference>
<dbReference type="InterPro" id="IPR017958">
    <property type="entry name" value="Gln-tRNA_amidoTrfase_suB_CS"/>
</dbReference>
<dbReference type="Gene3D" id="3.30.1360.30">
    <property type="entry name" value="GAD-like domain"/>
    <property type="match status" value="1"/>
</dbReference>
<evidence type="ECO:0000256" key="5">
    <source>
        <dbReference type="ARBA" id="ARBA00047913"/>
    </source>
</evidence>
<dbReference type="GO" id="GO:0070681">
    <property type="term" value="P:glutaminyl-tRNAGln biosynthesis via transamidation"/>
    <property type="evidence" value="ECO:0007669"/>
    <property type="project" value="TreeGrafter"/>
</dbReference>
<comment type="function">
    <text evidence="6">Allows the formation of correctly charged Gln-tRNA(Gln) through the transamidation of misacylated Glu-tRNA(Gln) in organisms which lack glutaminyl-tRNA synthetase. The reaction takes place in the presence of glutamine and ATP through an activated gamma-phospho-Glu-tRNA(Gln). The GatDE system is specific for glutamate and does not act on aspartate.</text>
</comment>
<comment type="caution">
    <text evidence="8">The sequence shown here is derived from an EMBL/GenBank/DDBJ whole genome shotgun (WGS) entry which is preliminary data.</text>
</comment>
<dbReference type="NCBIfam" id="TIGR00134">
    <property type="entry name" value="gatE_arch"/>
    <property type="match status" value="1"/>
</dbReference>
<dbReference type="Gene3D" id="1.10.150.380">
    <property type="entry name" value="GatB domain, N-terminal subdomain"/>
    <property type="match status" value="1"/>
</dbReference>
<dbReference type="InterPro" id="IPR029351">
    <property type="entry name" value="GAD_dom"/>
</dbReference>
<dbReference type="Gene3D" id="1.10.10.410">
    <property type="match status" value="1"/>
</dbReference>
<comment type="subunit">
    <text evidence="6">Heterodimer of GatD and GatE.</text>
</comment>
<reference evidence="8" key="2">
    <citation type="submission" date="2020-09" db="EMBL/GenBank/DDBJ databases">
        <authorList>
            <person name="Sun Q."/>
            <person name="Ohkuma M."/>
        </authorList>
    </citation>
    <scope>NUCLEOTIDE SEQUENCE</scope>
    <source>
        <strain evidence="8">JCM 19018</strain>
    </source>
</reference>
<sequence>MTEYDYEELGLVAGLEIHQQLDTATKLFCDCPTTIREPEESERSFTRYLHPTKSELGEIDEAALEESMVDREFEYLAYDTTCLVEEDDEPPHRVDREAMETTLEIAQLLDMSVVDQVNVMRKIVVDGSNTTGFQRSMMVANDGAIETSAGPVGIEDMLLEEESCQRIEETDDGVRFSLDRLGIPLVEIGTKPDIRSPEQAREAAERIGMLLRSTGKVKRGLGTIRQDVNVSIEEGARIELKGVQSLDDIDDLVRNEVRRQVELLDIAEELAERDAAIGEPQDVTEVFEDTDSGVIEGALSSGGEVQGLLLSGFDGLVGREIQPDRRLGTELSDHAKRHGAGGIFHTDELPAYGVTEAEVEALRDAVGAGPEDAVAIVADDPETAELAIDAVAERAETALKGVPEETRDANEDATSRYLRPLPGAARMYPETDVPPVEPDVTEVETPELLTEKVDRYEREFDLGSGLAEQVAYGQRWPLFEALVAGEGVDPTLAAGTLESTLTELRRDDVPVGNLTDEHLKGAILLVDGGDVPREGIEDLLTALAENPSLTAEEAVEQEGLGGVDESEVRDAVAEVVERHEEQVAEEGMGAFSALMGECMGALRGKADGDTVSDVLRSEIQKRA</sequence>
<dbReference type="GO" id="GO:0005524">
    <property type="term" value="F:ATP binding"/>
    <property type="evidence" value="ECO:0007669"/>
    <property type="project" value="UniProtKB-KW"/>
</dbReference>
<dbReference type="GO" id="GO:0016740">
    <property type="term" value="F:transferase activity"/>
    <property type="evidence" value="ECO:0007669"/>
    <property type="project" value="UniProtKB-KW"/>
</dbReference>
<gene>
    <name evidence="6" type="primary">gatE</name>
    <name evidence="8" type="ORF">GCM10009067_24130</name>
</gene>
<dbReference type="Pfam" id="PF02938">
    <property type="entry name" value="GAD"/>
    <property type="match status" value="1"/>
</dbReference>
<dbReference type="InterPro" id="IPR023168">
    <property type="entry name" value="GatB_Yqey_C_2"/>
</dbReference>